<dbReference type="Proteomes" id="UP000027456">
    <property type="component" value="Unassembled WGS sequence"/>
</dbReference>
<sequence>MPKALPQDTLNNVLSLLDSDESHAGIINKTGVSSAYITKVTHKYRPHLKRSKGGRPRKLNPTATRYAVRLVTQGSKVGTKQAARTLSTLTGESISAETVRRALKEGGLRAVKKAWKPKAIPGHAKE</sequence>
<dbReference type="SUPFAM" id="SSF46689">
    <property type="entry name" value="Homeodomain-like"/>
    <property type="match status" value="1"/>
</dbReference>
<dbReference type="EMBL" id="AZST01000005">
    <property type="protein sequence ID" value="KEP55517.1"/>
    <property type="molecule type" value="Genomic_DNA"/>
</dbReference>
<keyword evidence="2" id="KW-1185">Reference proteome</keyword>
<dbReference type="OrthoDB" id="3172549at2759"/>
<name>A0A074T0D7_9AGAM</name>
<accession>A0A074T0D7</accession>
<reference evidence="1 2" key="1">
    <citation type="submission" date="2013-12" db="EMBL/GenBank/DDBJ databases">
        <authorList>
            <person name="Cubeta M."/>
            <person name="Pakala S."/>
            <person name="Fedorova N."/>
            <person name="Thomas E."/>
            <person name="Dean R."/>
            <person name="Jabaji S."/>
            <person name="Neate S."/>
            <person name="Toda T."/>
            <person name="Tavantzis S."/>
            <person name="Vilgalys R."/>
            <person name="Bharathan N."/>
            <person name="Pakala S."/>
            <person name="Losada L.S."/>
            <person name="Zafar N."/>
            <person name="Nierman W."/>
        </authorList>
    </citation>
    <scope>NUCLEOTIDE SEQUENCE [LARGE SCALE GENOMIC DNA]</scope>
    <source>
        <strain evidence="1 2">123E</strain>
    </source>
</reference>
<evidence type="ECO:0000313" key="2">
    <source>
        <dbReference type="Proteomes" id="UP000027456"/>
    </source>
</evidence>
<evidence type="ECO:0000313" key="1">
    <source>
        <dbReference type="EMBL" id="KEP55517.1"/>
    </source>
</evidence>
<organism evidence="1 2">
    <name type="scientific">Rhizoctonia solani 123E</name>
    <dbReference type="NCBI Taxonomy" id="1423351"/>
    <lineage>
        <taxon>Eukaryota</taxon>
        <taxon>Fungi</taxon>
        <taxon>Dikarya</taxon>
        <taxon>Basidiomycota</taxon>
        <taxon>Agaricomycotina</taxon>
        <taxon>Agaricomycetes</taxon>
        <taxon>Cantharellales</taxon>
        <taxon>Ceratobasidiaceae</taxon>
        <taxon>Rhizoctonia</taxon>
    </lineage>
</organism>
<dbReference type="STRING" id="1423351.A0A074T0D7"/>
<comment type="caution">
    <text evidence="1">The sequence shown here is derived from an EMBL/GenBank/DDBJ whole genome shotgun (WGS) entry which is preliminary data.</text>
</comment>
<gene>
    <name evidence="1" type="ORF">V565_004440</name>
</gene>
<proteinExistence type="predicted"/>
<dbReference type="InterPro" id="IPR009057">
    <property type="entry name" value="Homeodomain-like_sf"/>
</dbReference>
<dbReference type="HOGENOM" id="CLU_033666_18_0_1"/>
<protein>
    <submittedName>
        <fullName evidence="1">Winged helix turn helix protein</fullName>
    </submittedName>
</protein>
<dbReference type="AlphaFoldDB" id="A0A074T0D7"/>